<sequence>MKAYSAKKRPVHLEACRMQAKEQFERGVESEAFNRLEDISKTINLLKDFKSKYAELQLTPTITTPQPPPPPSVPVTVEPLVPAVKSVKRTMPGKYEKPKKAVKTNVEDTPTITSEVYSVNVRELPNDPYTSQPPPPVYAPAGVLPTAPRTHTHAPLDPVLLKHLDDIFINFLQTICSDREQIHQTLMAKKMQKLDESPDFRPFKFRIQAFTNAFHEELLRHGYTEEILPLRKVKNYLYISRFNEDGKKAKSKGNHVWNIEAKKTPTGGWIFREFTRKIAGIPDKIAYVGVKYTYAPRVWDPQNNVLTGTPGIDAENCEITAIANYYHGDTVYKLEKSFYITIAHMDSSDQLNLNSVVSVYLFT</sequence>
<reference evidence="1" key="1">
    <citation type="submission" date="2021-06" db="EMBL/GenBank/DDBJ databases">
        <authorList>
            <person name="Kallberg Y."/>
            <person name="Tangrot J."/>
            <person name="Rosling A."/>
        </authorList>
    </citation>
    <scope>NUCLEOTIDE SEQUENCE</scope>
    <source>
        <strain evidence="1">IN212</strain>
    </source>
</reference>
<name>A0A9N8Z8W7_9GLOM</name>
<comment type="caution">
    <text evidence="1">The sequence shown here is derived from an EMBL/GenBank/DDBJ whole genome shotgun (WGS) entry which is preliminary data.</text>
</comment>
<proteinExistence type="predicted"/>
<keyword evidence="2" id="KW-1185">Reference proteome</keyword>
<dbReference type="EMBL" id="CAJVPZ010000982">
    <property type="protein sequence ID" value="CAG8481399.1"/>
    <property type="molecule type" value="Genomic_DNA"/>
</dbReference>
<gene>
    <name evidence="1" type="ORF">RFULGI_LOCUS1559</name>
</gene>
<evidence type="ECO:0000313" key="1">
    <source>
        <dbReference type="EMBL" id="CAG8481399.1"/>
    </source>
</evidence>
<dbReference type="AlphaFoldDB" id="A0A9N8Z8W7"/>
<organism evidence="1 2">
    <name type="scientific">Racocetra fulgida</name>
    <dbReference type="NCBI Taxonomy" id="60492"/>
    <lineage>
        <taxon>Eukaryota</taxon>
        <taxon>Fungi</taxon>
        <taxon>Fungi incertae sedis</taxon>
        <taxon>Mucoromycota</taxon>
        <taxon>Glomeromycotina</taxon>
        <taxon>Glomeromycetes</taxon>
        <taxon>Diversisporales</taxon>
        <taxon>Gigasporaceae</taxon>
        <taxon>Racocetra</taxon>
    </lineage>
</organism>
<dbReference type="Proteomes" id="UP000789396">
    <property type="component" value="Unassembled WGS sequence"/>
</dbReference>
<accession>A0A9N8Z8W7</accession>
<dbReference type="OrthoDB" id="5593376at2759"/>
<protein>
    <submittedName>
        <fullName evidence="1">7345_t:CDS:1</fullName>
    </submittedName>
</protein>
<evidence type="ECO:0000313" key="2">
    <source>
        <dbReference type="Proteomes" id="UP000789396"/>
    </source>
</evidence>